<dbReference type="NCBIfam" id="TIGR00287">
    <property type="entry name" value="cas1"/>
    <property type="match status" value="1"/>
</dbReference>
<protein>
    <recommendedName>
        <fullName evidence="10">CRISPR-associated endonuclease Cas1</fullName>
        <ecNumber evidence="10">3.1.-.-</ecNumber>
    </recommendedName>
</protein>
<keyword evidence="1 10" id="KW-0540">Nuclease</keyword>
<comment type="similarity">
    <text evidence="10">Belongs to the CRISPR-associated endonuclease Cas1 family.</text>
</comment>
<keyword evidence="8 10" id="KW-0464">Manganese</keyword>
<dbReference type="Pfam" id="PF01867">
    <property type="entry name" value="Cas_Cas1"/>
    <property type="match status" value="1"/>
</dbReference>
<dbReference type="EC" id="3.1.-.-" evidence="10"/>
<feature type="binding site" evidence="10">
    <location>
        <position position="147"/>
    </location>
    <ligand>
        <name>Mn(2+)</name>
        <dbReference type="ChEBI" id="CHEBI:29035"/>
    </ligand>
</feature>
<keyword evidence="2 10" id="KW-0479">Metal-binding</keyword>
<evidence type="ECO:0000313" key="12">
    <source>
        <dbReference type="Proteomes" id="UP001312908"/>
    </source>
</evidence>
<dbReference type="InterPro" id="IPR019855">
    <property type="entry name" value="CRISPR-assoc_Cas1_NMENI"/>
</dbReference>
<dbReference type="HAMAP" id="MF_01470">
    <property type="entry name" value="Cas1"/>
    <property type="match status" value="1"/>
</dbReference>
<comment type="function">
    <text evidence="10">CRISPR (clustered regularly interspaced short palindromic repeat), is an adaptive immune system that provides protection against mobile genetic elements (viruses, transposable elements and conjugative plasmids). CRISPR clusters contain spacers, sequences complementary to antecedent mobile elements, and target invading nucleic acids. CRISPR clusters are transcribed and processed into CRISPR RNA (crRNA). Acts as a dsDNA endonuclease. Involved in the integration of spacer DNA into the CRISPR cassette.</text>
</comment>
<evidence type="ECO:0000256" key="6">
    <source>
        <dbReference type="ARBA" id="ARBA00023118"/>
    </source>
</evidence>
<evidence type="ECO:0000256" key="4">
    <source>
        <dbReference type="ARBA" id="ARBA00022801"/>
    </source>
</evidence>
<gene>
    <name evidence="10" type="primary">cas1</name>
    <name evidence="11" type="ORF">DOFOFD_09730</name>
</gene>
<keyword evidence="4 10" id="KW-0378">Hydrolase</keyword>
<name>A0ABU7U371_9PROT</name>
<keyword evidence="3 10" id="KW-0255">Endonuclease</keyword>
<accession>A0ABU7U371</accession>
<dbReference type="InterPro" id="IPR050646">
    <property type="entry name" value="Cas1"/>
</dbReference>
<dbReference type="RefSeq" id="WP_394820133.1">
    <property type="nucleotide sequence ID" value="NZ_JAWJZY010000004.1"/>
</dbReference>
<evidence type="ECO:0000256" key="5">
    <source>
        <dbReference type="ARBA" id="ARBA00022842"/>
    </source>
</evidence>
<dbReference type="NCBIfam" id="TIGR03639">
    <property type="entry name" value="cas1_NMENI"/>
    <property type="match status" value="1"/>
</dbReference>
<evidence type="ECO:0000256" key="7">
    <source>
        <dbReference type="ARBA" id="ARBA00023125"/>
    </source>
</evidence>
<dbReference type="Proteomes" id="UP001312908">
    <property type="component" value="Unassembled WGS sequence"/>
</dbReference>
<organism evidence="11 12">
    <name type="scientific">Sorlinia euscelidii</name>
    <dbReference type="NCBI Taxonomy" id="3081148"/>
    <lineage>
        <taxon>Bacteria</taxon>
        <taxon>Pseudomonadati</taxon>
        <taxon>Pseudomonadota</taxon>
        <taxon>Alphaproteobacteria</taxon>
        <taxon>Acetobacterales</taxon>
        <taxon>Acetobacteraceae</taxon>
        <taxon>Sorlinia</taxon>
    </lineage>
</organism>
<reference evidence="11 12" key="1">
    <citation type="submission" date="2023-10" db="EMBL/GenBank/DDBJ databases">
        <title>Sorlinia euscelidii gen. nov., sp. nov., an acetic acid bacteria isolated from the gut of Euscelidius variegatus emitter.</title>
        <authorList>
            <person name="Michoud G."/>
            <person name="Marasco R."/>
            <person name="Seferji K."/>
            <person name="Gonella E."/>
            <person name="Garuglieri E."/>
            <person name="Alma A."/>
            <person name="Mapelli F."/>
            <person name="Borin S."/>
            <person name="Daffonchio D."/>
            <person name="Crotti E."/>
        </authorList>
    </citation>
    <scope>NUCLEOTIDE SEQUENCE [LARGE SCALE GENOMIC DNA]</scope>
    <source>
        <strain evidence="11 12">EV16P</strain>
    </source>
</reference>
<dbReference type="InterPro" id="IPR002729">
    <property type="entry name" value="CRISPR-assoc_Cas1"/>
</dbReference>
<keyword evidence="6 10" id="KW-0051">Antiviral defense</keyword>
<evidence type="ECO:0000256" key="2">
    <source>
        <dbReference type="ARBA" id="ARBA00022723"/>
    </source>
</evidence>
<evidence type="ECO:0000256" key="10">
    <source>
        <dbReference type="HAMAP-Rule" id="MF_01470"/>
    </source>
</evidence>
<dbReference type="PANTHER" id="PTHR34353:SF2">
    <property type="entry name" value="CRISPR-ASSOCIATED ENDONUCLEASE CAS1 1"/>
    <property type="match status" value="1"/>
</dbReference>
<keyword evidence="7 10" id="KW-0238">DNA-binding</keyword>
<dbReference type="PANTHER" id="PTHR34353">
    <property type="entry name" value="CRISPR-ASSOCIATED ENDONUCLEASE CAS1 1"/>
    <property type="match status" value="1"/>
</dbReference>
<dbReference type="Gene3D" id="1.20.120.920">
    <property type="entry name" value="CRISPR-associated endonuclease Cas1, C-terminal domain"/>
    <property type="match status" value="1"/>
</dbReference>
<feature type="binding site" evidence="10">
    <location>
        <position position="218"/>
    </location>
    <ligand>
        <name>Mn(2+)</name>
        <dbReference type="ChEBI" id="CHEBI:29035"/>
    </ligand>
</feature>
<evidence type="ECO:0000256" key="8">
    <source>
        <dbReference type="ARBA" id="ARBA00023211"/>
    </source>
</evidence>
<sequence>MAWRGVHISQPARLNFRDNQLIVAQDDGEVSLAIEDIAWLILDTPQVSVTGTLLSALAEAGVAMIVPDGRHHPAGILLSFHQHHAQAHIAQTQINISQPLKKRLWQNLVVAKIRNQAGLLSQVEGRYAEALFSMAERVNSGDPDNLEAQAARIYWSDLFTDFTRGNETDRRNALLNYGYAVMRAAIARACVASGLLPAFGVHHASRTNAFNLIDDLIEPFRPFVDKMARERSPEGDRDEMTVEDRRFMSGILTKTAAIGKEKMTILAATEYVAMAMVRAMEFNSAALLQVPQWAITAR</sequence>
<feature type="binding site" evidence="10">
    <location>
        <position position="203"/>
    </location>
    <ligand>
        <name>Mn(2+)</name>
        <dbReference type="ChEBI" id="CHEBI:29035"/>
    </ligand>
</feature>
<evidence type="ECO:0000313" key="11">
    <source>
        <dbReference type="EMBL" id="MEE8659287.1"/>
    </source>
</evidence>
<keyword evidence="5 10" id="KW-0460">Magnesium</keyword>
<evidence type="ECO:0000256" key="1">
    <source>
        <dbReference type="ARBA" id="ARBA00022722"/>
    </source>
</evidence>
<dbReference type="EMBL" id="JAWJZY010000004">
    <property type="protein sequence ID" value="MEE8659287.1"/>
    <property type="molecule type" value="Genomic_DNA"/>
</dbReference>
<proteinExistence type="inferred from homology"/>
<evidence type="ECO:0000256" key="3">
    <source>
        <dbReference type="ARBA" id="ARBA00022759"/>
    </source>
</evidence>
<keyword evidence="12" id="KW-1185">Reference proteome</keyword>
<evidence type="ECO:0000256" key="9">
    <source>
        <dbReference type="ARBA" id="ARBA00038592"/>
    </source>
</evidence>
<comment type="subunit">
    <text evidence="9 10">Homodimer, forms a heterotetramer with a Cas2 homodimer.</text>
</comment>
<comment type="caution">
    <text evidence="11">The sequence shown here is derived from an EMBL/GenBank/DDBJ whole genome shotgun (WGS) entry which is preliminary data.</text>
</comment>
<comment type="cofactor">
    <cofactor evidence="10">
        <name>Mg(2+)</name>
        <dbReference type="ChEBI" id="CHEBI:18420"/>
    </cofactor>
    <cofactor evidence="10">
        <name>Mn(2+)</name>
        <dbReference type="ChEBI" id="CHEBI:29035"/>
    </cofactor>
</comment>
<dbReference type="GO" id="GO:0004519">
    <property type="term" value="F:endonuclease activity"/>
    <property type="evidence" value="ECO:0007669"/>
    <property type="project" value="UniProtKB-KW"/>
</dbReference>
<dbReference type="InterPro" id="IPR042206">
    <property type="entry name" value="CRISPR-assoc_Cas1_C"/>
</dbReference>